<evidence type="ECO:0000313" key="1">
    <source>
        <dbReference type="EMBL" id="MBM7643911.1"/>
    </source>
</evidence>
<dbReference type="Proteomes" id="UP000808914">
    <property type="component" value="Unassembled WGS sequence"/>
</dbReference>
<comment type="caution">
    <text evidence="1">The sequence shown here is derived from an EMBL/GenBank/DDBJ whole genome shotgun (WGS) entry which is preliminary data.</text>
</comment>
<proteinExistence type="predicted"/>
<gene>
    <name evidence="1" type="ORF">JOD45_000102</name>
</gene>
<name>A0ABS2PVK2_9BACL</name>
<reference evidence="1 2" key="1">
    <citation type="submission" date="2021-01" db="EMBL/GenBank/DDBJ databases">
        <title>Genomic Encyclopedia of Type Strains, Phase IV (KMG-IV): sequencing the most valuable type-strain genomes for metagenomic binning, comparative biology and taxonomic classification.</title>
        <authorList>
            <person name="Goeker M."/>
        </authorList>
    </citation>
    <scope>NUCLEOTIDE SEQUENCE [LARGE SCALE GENOMIC DNA]</scope>
    <source>
        <strain evidence="1 2">DSM 28236</strain>
    </source>
</reference>
<dbReference type="RefSeq" id="WP_205001845.1">
    <property type="nucleotide sequence ID" value="NZ_JAFBER010000001.1"/>
</dbReference>
<dbReference type="EMBL" id="JAFBER010000001">
    <property type="protein sequence ID" value="MBM7643911.1"/>
    <property type="molecule type" value="Genomic_DNA"/>
</dbReference>
<keyword evidence="2" id="KW-1185">Reference proteome</keyword>
<protein>
    <recommendedName>
        <fullName evidence="3">Anti-sigma factor</fullName>
    </recommendedName>
</protein>
<sequence length="221" mass="25444">MRADCHWPEEELVDYVLGNLENGQRLKEHLQFCESCQRKIVEWQKVLSDDSYESFKPSAKVKWRIKWTAKHSKGPSGKRDALLQKPWAMATGFLCFILFSLILDKTEIHSFASKTGIFNGQQAVLRNISTKAVPDHNSQVDSYALINRKARETTIYVDGLKPMRGNEYQVWYIANGQKKNAGVLKLNQGIGRMHIKHKEIDKFDHIFISSKPKDRNSTANH</sequence>
<evidence type="ECO:0008006" key="3">
    <source>
        <dbReference type="Google" id="ProtNLM"/>
    </source>
</evidence>
<accession>A0ABS2PVK2</accession>
<organism evidence="1 2">
    <name type="scientific">Scopulibacillus daqui</name>
    <dbReference type="NCBI Taxonomy" id="1469162"/>
    <lineage>
        <taxon>Bacteria</taxon>
        <taxon>Bacillati</taxon>
        <taxon>Bacillota</taxon>
        <taxon>Bacilli</taxon>
        <taxon>Bacillales</taxon>
        <taxon>Sporolactobacillaceae</taxon>
        <taxon>Scopulibacillus</taxon>
    </lineage>
</organism>
<evidence type="ECO:0000313" key="2">
    <source>
        <dbReference type="Proteomes" id="UP000808914"/>
    </source>
</evidence>